<evidence type="ECO:0000313" key="1">
    <source>
        <dbReference type="EMBL" id="RAT35638.1"/>
    </source>
</evidence>
<reference evidence="2 4" key="2">
    <citation type="submission" date="2018-10" db="EMBL/GenBank/DDBJ databases">
        <title>New species genome.</title>
        <authorList>
            <person name="Li Y."/>
        </authorList>
    </citation>
    <scope>NUCLEOTIDE SEQUENCE [LARGE SCALE GENOMIC DNA]</scope>
    <source>
        <strain evidence="2 4">L6_4B</strain>
    </source>
</reference>
<dbReference type="STRING" id="1172565.AU508_09455"/>
<gene>
    <name evidence="1" type="ORF">AU492_05935</name>
    <name evidence="2" type="ORF">EC392_09070</name>
</gene>
<dbReference type="Proteomes" id="UP000274511">
    <property type="component" value="Unassembled WGS sequence"/>
</dbReference>
<protein>
    <submittedName>
        <fullName evidence="2">Uncharacterized protein</fullName>
    </submittedName>
</protein>
<evidence type="ECO:0000313" key="2">
    <source>
        <dbReference type="EMBL" id="ROH80682.1"/>
    </source>
</evidence>
<reference evidence="1 3" key="1">
    <citation type="submission" date="2016-02" db="EMBL/GenBank/DDBJ databases">
        <title>Species-wide whole genome sequencing reveals diversity, host range in Lonsdalea quercina.</title>
        <authorList>
            <person name="Li Y."/>
        </authorList>
    </citation>
    <scope>NUCLEOTIDE SEQUENCE [LARGE SCALE GENOMIC DNA]</scope>
    <source>
        <strain evidence="1 3">CFCC 12721</strain>
    </source>
</reference>
<evidence type="ECO:0000313" key="4">
    <source>
        <dbReference type="Proteomes" id="UP000274511"/>
    </source>
</evidence>
<proteinExistence type="predicted"/>
<dbReference type="AlphaFoldDB" id="A0A3N0UK28"/>
<evidence type="ECO:0000313" key="3">
    <source>
        <dbReference type="Proteomes" id="UP000250186"/>
    </source>
</evidence>
<organism evidence="2 4">
    <name type="scientific">Lonsdalea populi</name>
    <dbReference type="NCBI Taxonomy" id="1172565"/>
    <lineage>
        <taxon>Bacteria</taxon>
        <taxon>Pseudomonadati</taxon>
        <taxon>Pseudomonadota</taxon>
        <taxon>Gammaproteobacteria</taxon>
        <taxon>Enterobacterales</taxon>
        <taxon>Pectobacteriaceae</taxon>
        <taxon>Lonsdalea</taxon>
    </lineage>
</organism>
<comment type="caution">
    <text evidence="2">The sequence shown here is derived from an EMBL/GenBank/DDBJ whole genome shotgun (WGS) entry which is preliminary data.</text>
</comment>
<dbReference type="RefSeq" id="WP_085686436.1">
    <property type="nucleotide sequence ID" value="NZ_CP065534.1"/>
</dbReference>
<dbReference type="Proteomes" id="UP000250186">
    <property type="component" value="Unassembled WGS sequence"/>
</dbReference>
<dbReference type="EMBL" id="RJUJ01000007">
    <property type="protein sequence ID" value="ROH80682.1"/>
    <property type="molecule type" value="Genomic_DNA"/>
</dbReference>
<dbReference type="EMBL" id="LUSW01000010">
    <property type="protein sequence ID" value="RAT35638.1"/>
    <property type="molecule type" value="Genomic_DNA"/>
</dbReference>
<name>A0A3N0UK28_9GAMM</name>
<accession>A0A3N0UK28</accession>
<keyword evidence="3" id="KW-1185">Reference proteome</keyword>
<sequence>MELPTVEDEVTVEREITRTVIPDLYFPAKHSGKENRELSFIVRVKAALKNQRLCHSKINGYFLTA</sequence>
<dbReference type="GeneID" id="61122208"/>